<proteinExistence type="predicted"/>
<feature type="compositionally biased region" description="Low complexity" evidence="1">
    <location>
        <begin position="181"/>
        <end position="207"/>
    </location>
</feature>
<reference evidence="4" key="1">
    <citation type="submission" date="2022-10" db="EMBL/GenBank/DDBJ databases">
        <title>The WGS of Solirubrobacter ginsenosidimutans DSM 21036.</title>
        <authorList>
            <person name="Jiang Z."/>
        </authorList>
    </citation>
    <scope>NUCLEOTIDE SEQUENCE</scope>
    <source>
        <strain evidence="4">DSM 21036</strain>
    </source>
</reference>
<dbReference type="RefSeq" id="WP_270042423.1">
    <property type="nucleotide sequence ID" value="NZ_JAPDOD010000023.1"/>
</dbReference>
<evidence type="ECO:0000256" key="1">
    <source>
        <dbReference type="SAM" id="MobiDB-lite"/>
    </source>
</evidence>
<evidence type="ECO:0000313" key="4">
    <source>
        <dbReference type="EMBL" id="MDA0163180.1"/>
    </source>
</evidence>
<dbReference type="Pfam" id="PF04213">
    <property type="entry name" value="HtaA"/>
    <property type="match status" value="1"/>
</dbReference>
<evidence type="ECO:0000256" key="2">
    <source>
        <dbReference type="SAM" id="SignalP"/>
    </source>
</evidence>
<protein>
    <submittedName>
        <fullName evidence="4">HtaA domain-containing protein</fullName>
    </submittedName>
</protein>
<comment type="caution">
    <text evidence="4">The sequence shown here is derived from an EMBL/GenBank/DDBJ whole genome shotgun (WGS) entry which is preliminary data.</text>
</comment>
<dbReference type="AlphaFoldDB" id="A0A9X3MVA5"/>
<keyword evidence="2" id="KW-0732">Signal</keyword>
<accession>A0A9X3MVA5</accession>
<evidence type="ECO:0000313" key="5">
    <source>
        <dbReference type="Proteomes" id="UP001149140"/>
    </source>
</evidence>
<dbReference type="EMBL" id="JAPDOD010000023">
    <property type="protein sequence ID" value="MDA0163180.1"/>
    <property type="molecule type" value="Genomic_DNA"/>
</dbReference>
<organism evidence="4 5">
    <name type="scientific">Solirubrobacter ginsenosidimutans</name>
    <dbReference type="NCBI Taxonomy" id="490573"/>
    <lineage>
        <taxon>Bacteria</taxon>
        <taxon>Bacillati</taxon>
        <taxon>Actinomycetota</taxon>
        <taxon>Thermoleophilia</taxon>
        <taxon>Solirubrobacterales</taxon>
        <taxon>Solirubrobacteraceae</taxon>
        <taxon>Solirubrobacter</taxon>
    </lineage>
</organism>
<sequence>MNGARVAGVLLALALALGAPGTAGAATSGSLNVTLTARTEQALKARGVTVRTSGGASRSGRSVTLALAAGDAKALRTTGSLRLRTKHRTVSLGSPRLELGSNPRVTALLGGRRTTLLTLAVAPDVSASGVQLPRTSATLTAAAAKTIAGRLRVSKLPRTSFVTVAATASFSGAAAPPPVQQPGVAPNGPCRTTTGGAAVEPGAGEPPVKARPAGARTITSATVTWRVRESFIQYIASGEGTSTARGASGEPPEVAGGSEAPLVYSFHFPFAEGWCDPASGAARIAFTGTVGFRYADHEIDLRANDPEVELDGTSSRVIFRMTGSGSTDGANARAVVETLDVSKAGGVFTGADAKSFAYERIPAAVPPGAATSVFAGYYLPGDPFGWVSISFTTE</sequence>
<name>A0A9X3MVA5_9ACTN</name>
<dbReference type="Proteomes" id="UP001149140">
    <property type="component" value="Unassembled WGS sequence"/>
</dbReference>
<feature type="region of interest" description="Disordered" evidence="1">
    <location>
        <begin position="172"/>
        <end position="215"/>
    </location>
</feature>
<gene>
    <name evidence="4" type="ORF">OM076_23100</name>
</gene>
<feature type="domain" description="Htaa" evidence="3">
    <location>
        <begin position="221"/>
        <end position="387"/>
    </location>
</feature>
<feature type="chain" id="PRO_5040760982" evidence="2">
    <location>
        <begin position="26"/>
        <end position="394"/>
    </location>
</feature>
<keyword evidence="5" id="KW-1185">Reference proteome</keyword>
<evidence type="ECO:0000259" key="3">
    <source>
        <dbReference type="Pfam" id="PF04213"/>
    </source>
</evidence>
<dbReference type="InterPro" id="IPR007331">
    <property type="entry name" value="Htaa"/>
</dbReference>
<feature type="signal peptide" evidence="2">
    <location>
        <begin position="1"/>
        <end position="25"/>
    </location>
</feature>